<evidence type="ECO:0000259" key="5">
    <source>
        <dbReference type="Pfam" id="PF00081"/>
    </source>
</evidence>
<dbReference type="Pfam" id="PF02777">
    <property type="entry name" value="Sod_Fe_C"/>
    <property type="match status" value="1"/>
</dbReference>
<evidence type="ECO:0000256" key="1">
    <source>
        <dbReference type="ARBA" id="ARBA00008714"/>
    </source>
</evidence>
<organism evidence="7 8">
    <name type="scientific">Halobacillus halophilus (strain ATCC 35676 / DSM 2266 / JCM 20832 / KCTC 3685 / LMG 17431 / NBRC 102448 / NCIMB 2269)</name>
    <name type="common">Sporosarcina halophila</name>
    <dbReference type="NCBI Taxonomy" id="866895"/>
    <lineage>
        <taxon>Bacteria</taxon>
        <taxon>Bacillati</taxon>
        <taxon>Bacillota</taxon>
        <taxon>Bacilli</taxon>
        <taxon>Bacillales</taxon>
        <taxon>Bacillaceae</taxon>
        <taxon>Halobacillus</taxon>
    </lineage>
</organism>
<dbReference type="EMBL" id="HE717023">
    <property type="protein sequence ID" value="CCG44814.1"/>
    <property type="molecule type" value="Genomic_DNA"/>
</dbReference>
<dbReference type="InterPro" id="IPR019831">
    <property type="entry name" value="Mn/Fe_SOD_N"/>
</dbReference>
<dbReference type="InterPro" id="IPR036314">
    <property type="entry name" value="SOD_C_sf"/>
</dbReference>
<dbReference type="InterPro" id="IPR019833">
    <property type="entry name" value="Mn/Fe_SOD_BS"/>
</dbReference>
<dbReference type="EC" id="1.15.1.1" evidence="2"/>
<dbReference type="InterPro" id="IPR019832">
    <property type="entry name" value="Mn/Fe_SOD_C"/>
</dbReference>
<dbReference type="eggNOG" id="COG0605">
    <property type="taxonomic scope" value="Bacteria"/>
</dbReference>
<sequence>MNDQALIKYLREMDTWANHIAKADASRKIYEDPSFQEEINELLSNIKEWNRDASSFNLDNAHELNELAEKIQKRLGSHERQGNAVPIGGHQLPPLPYGYAALEPYIDRRMMQLHHDKHHKSYVDGLNKAEIEMQKARKNNNYDLIKHWEREAAFNGAGHYLHTIFWEIMSPEGGGKAGGDLLKEIESSFGSFQKFKEHFSAAAKKVEGSGWTILVWAPRSHRLEILQAEKHQNLSQWDVIPLLPLDVWEHAYYLQYENDRGEIRGQLVERSELGGCSGSL</sequence>
<dbReference type="GO" id="GO:0004784">
    <property type="term" value="F:superoxide dismutase activity"/>
    <property type="evidence" value="ECO:0007669"/>
    <property type="project" value="UniProtKB-EC"/>
</dbReference>
<dbReference type="PANTHER" id="PTHR11404">
    <property type="entry name" value="SUPEROXIDE DISMUTASE 2"/>
    <property type="match status" value="1"/>
</dbReference>
<dbReference type="Gene3D" id="1.10.287.990">
    <property type="entry name" value="Fe,Mn superoxide dismutase (SOD) domain"/>
    <property type="match status" value="1"/>
</dbReference>
<proteinExistence type="inferred from homology"/>
<dbReference type="HOGENOM" id="CLU_031625_1_0_9"/>
<gene>
    <name evidence="7" type="primary">sodF</name>
    <name evidence="7" type="ordered locus">HBHAL_2471</name>
</gene>
<dbReference type="Proteomes" id="UP000007397">
    <property type="component" value="Chromosome"/>
</dbReference>
<comment type="similarity">
    <text evidence="1">Belongs to the iron/manganese superoxide dismutase family.</text>
</comment>
<dbReference type="SUPFAM" id="SSF46609">
    <property type="entry name" value="Fe,Mn superoxide dismutase (SOD), N-terminal domain"/>
    <property type="match status" value="1"/>
</dbReference>
<feature type="domain" description="Manganese/iron superoxide dismutase C-terminal" evidence="6">
    <location>
        <begin position="179"/>
        <end position="262"/>
    </location>
</feature>
<dbReference type="FunFam" id="1.10.287.990:FF:000001">
    <property type="entry name" value="Superoxide dismutase"/>
    <property type="match status" value="1"/>
</dbReference>
<accession>I0JKZ4</accession>
<evidence type="ECO:0000313" key="7">
    <source>
        <dbReference type="EMBL" id="CCG44814.1"/>
    </source>
</evidence>
<keyword evidence="4 7" id="KW-0560">Oxidoreductase</keyword>
<keyword evidence="8" id="KW-1185">Reference proteome</keyword>
<keyword evidence="3" id="KW-0479">Metal-binding</keyword>
<dbReference type="KEGG" id="hhd:HBHAL_2471"/>
<feature type="domain" description="Manganese/iron superoxide dismutase N-terminal" evidence="5">
    <location>
        <begin position="90"/>
        <end position="170"/>
    </location>
</feature>
<evidence type="ECO:0000256" key="4">
    <source>
        <dbReference type="ARBA" id="ARBA00023002"/>
    </source>
</evidence>
<dbReference type="GO" id="GO:0046872">
    <property type="term" value="F:metal ion binding"/>
    <property type="evidence" value="ECO:0007669"/>
    <property type="project" value="UniProtKB-KW"/>
</dbReference>
<dbReference type="InterPro" id="IPR001189">
    <property type="entry name" value="Mn/Fe_SOD"/>
</dbReference>
<dbReference type="PANTHER" id="PTHR11404:SF6">
    <property type="entry name" value="SUPEROXIDE DISMUTASE [MN], MITOCHONDRIAL"/>
    <property type="match status" value="1"/>
</dbReference>
<dbReference type="PATRIC" id="fig|866895.3.peg.1481"/>
<dbReference type="FunFam" id="3.55.40.20:FF:000004">
    <property type="entry name" value="Superoxide dismutase [Fe]"/>
    <property type="match status" value="1"/>
</dbReference>
<dbReference type="PRINTS" id="PR01703">
    <property type="entry name" value="MNSODISMTASE"/>
</dbReference>
<dbReference type="AlphaFoldDB" id="I0JKZ4"/>
<evidence type="ECO:0000259" key="6">
    <source>
        <dbReference type="Pfam" id="PF02777"/>
    </source>
</evidence>
<dbReference type="Gene3D" id="3.55.40.20">
    <property type="entry name" value="Iron/manganese superoxide dismutase, C-terminal domain"/>
    <property type="match status" value="1"/>
</dbReference>
<evidence type="ECO:0000256" key="3">
    <source>
        <dbReference type="ARBA" id="ARBA00022723"/>
    </source>
</evidence>
<reference evidence="7 8" key="1">
    <citation type="journal article" date="2013" name="Environ. Microbiol.">
        <title>Chloride and organic osmolytes: a hybrid strategy to cope with elevated salinities by the moderately halophilic, chloride-dependent bacterium Halobacillus halophilus.</title>
        <authorList>
            <person name="Saum S.H."/>
            <person name="Pfeiffer F."/>
            <person name="Palm P."/>
            <person name="Rampp M."/>
            <person name="Schuster S.C."/>
            <person name="Muller V."/>
            <person name="Oesterhelt D."/>
        </authorList>
    </citation>
    <scope>NUCLEOTIDE SEQUENCE [LARGE SCALE GENOMIC DNA]</scope>
    <source>
        <strain evidence="8">ATCC 35676 / DSM 2266 / JCM 20832 / KCTC 3685 / LMG 17431 / NBRC 102448 / NCIMB 2269</strain>
    </source>
</reference>
<name>I0JKZ4_HALH3</name>
<dbReference type="InterPro" id="IPR050265">
    <property type="entry name" value="Fe/Mn_Superoxide_Dismutase"/>
</dbReference>
<dbReference type="PROSITE" id="PS00088">
    <property type="entry name" value="SOD_MN"/>
    <property type="match status" value="1"/>
</dbReference>
<dbReference type="SUPFAM" id="SSF54719">
    <property type="entry name" value="Fe,Mn superoxide dismutase (SOD), C-terminal domain"/>
    <property type="match status" value="1"/>
</dbReference>
<dbReference type="STRING" id="866895.HBHAL_2471"/>
<protein>
    <recommendedName>
        <fullName evidence="2">superoxide dismutase</fullName>
        <ecNumber evidence="2">1.15.1.1</ecNumber>
    </recommendedName>
</protein>
<evidence type="ECO:0000313" key="8">
    <source>
        <dbReference type="Proteomes" id="UP000007397"/>
    </source>
</evidence>
<dbReference type="InterPro" id="IPR036324">
    <property type="entry name" value="Mn/Fe_SOD_N_sf"/>
</dbReference>
<dbReference type="Pfam" id="PF00081">
    <property type="entry name" value="Sod_Fe_N"/>
    <property type="match status" value="1"/>
</dbReference>
<evidence type="ECO:0000256" key="2">
    <source>
        <dbReference type="ARBA" id="ARBA00012682"/>
    </source>
</evidence>